<dbReference type="KEGG" id="mpi:Mpet_1103"/>
<dbReference type="GeneID" id="9743568"/>
<sequence>MADFIETTNTKSATRELAASIADVATFQSIIQSVIDDNPFGCTAYTQSGVSHNGVEVNRESYTVKIVFEDNAAEKIGTLSVKCPTVSSMNSAAGAILADADLAVAVGGDPVRDADSDTYSCQLKCHDANSETYYVTFSRDKVRISSYEDNSILTVVETWADTVAALA</sequence>
<dbReference type="EMBL" id="CP002117">
    <property type="protein sequence ID" value="ADN35869.1"/>
    <property type="molecule type" value="Genomic_DNA"/>
</dbReference>
<accession>E1RCW9</accession>
<dbReference type="RefSeq" id="WP_013329047.1">
    <property type="nucleotide sequence ID" value="NC_014507.1"/>
</dbReference>
<reference evidence="1 2" key="1">
    <citation type="journal article" date="2010" name="Stand. Genomic Sci.">
        <title>Complete genome sequence of Methanoplanus petrolearius type strain (SEBR 4847).</title>
        <authorList>
            <person name="Brambilla E."/>
            <person name="Djao O.D."/>
            <person name="Daligault H."/>
            <person name="Lapidus A."/>
            <person name="Lucas S."/>
            <person name="Hammon N."/>
            <person name="Nolan M."/>
            <person name="Tice H."/>
            <person name="Cheng J.F."/>
            <person name="Han C."/>
            <person name="Tapia R."/>
            <person name="Goodwin L."/>
            <person name="Pitluck S."/>
            <person name="Liolios K."/>
            <person name="Ivanova N."/>
            <person name="Mavromatis K."/>
            <person name="Mikhailova N."/>
            <person name="Pati A."/>
            <person name="Chen A."/>
            <person name="Palaniappan K."/>
            <person name="Land M."/>
            <person name="Hauser L."/>
            <person name="Chang Y.J."/>
            <person name="Jeffries C.D."/>
            <person name="Rohde M."/>
            <person name="Spring S."/>
            <person name="Sikorski J."/>
            <person name="Goker M."/>
            <person name="Woyke T."/>
            <person name="Bristow J."/>
            <person name="Eisen J.A."/>
            <person name="Markowitz V."/>
            <person name="Hugenholtz P."/>
            <person name="Kyrpides N.C."/>
            <person name="Klenk H.P."/>
        </authorList>
    </citation>
    <scope>NUCLEOTIDE SEQUENCE [LARGE SCALE GENOMIC DNA]</scope>
    <source>
        <strain evidence="2">DSM 11571 / OCM 486 / SEBR 4847</strain>
    </source>
</reference>
<protein>
    <submittedName>
        <fullName evidence="1">Uncharacterized protein</fullName>
    </submittedName>
</protein>
<gene>
    <name evidence="1" type="ordered locus">Mpet_1103</name>
</gene>
<dbReference type="HOGENOM" id="CLU_111882_0_0_2"/>
<proteinExistence type="predicted"/>
<dbReference type="OrthoDB" id="117414at2157"/>
<dbReference type="Proteomes" id="UP000006565">
    <property type="component" value="Chromosome"/>
</dbReference>
<organism evidence="1 2">
    <name type="scientific">Methanolacinia petrolearia (strain DSM 11571 / OCM 486 / SEBR 4847)</name>
    <name type="common">Methanoplanus petrolearius</name>
    <dbReference type="NCBI Taxonomy" id="679926"/>
    <lineage>
        <taxon>Archaea</taxon>
        <taxon>Methanobacteriati</taxon>
        <taxon>Methanobacteriota</taxon>
        <taxon>Stenosarchaea group</taxon>
        <taxon>Methanomicrobia</taxon>
        <taxon>Methanomicrobiales</taxon>
        <taxon>Methanomicrobiaceae</taxon>
        <taxon>Methanolacinia</taxon>
    </lineage>
</organism>
<evidence type="ECO:0000313" key="2">
    <source>
        <dbReference type="Proteomes" id="UP000006565"/>
    </source>
</evidence>
<dbReference type="eggNOG" id="arCOG06904">
    <property type="taxonomic scope" value="Archaea"/>
</dbReference>
<dbReference type="AlphaFoldDB" id="E1RCW9"/>
<name>E1RCW9_METP4</name>
<keyword evidence="2" id="KW-1185">Reference proteome</keyword>
<evidence type="ECO:0000313" key="1">
    <source>
        <dbReference type="EMBL" id="ADN35869.1"/>
    </source>
</evidence>